<dbReference type="AlphaFoldDB" id="W9GNU6"/>
<dbReference type="InterPro" id="IPR010994">
    <property type="entry name" value="RuvA_2-like"/>
</dbReference>
<evidence type="ECO:0000256" key="2">
    <source>
        <dbReference type="ARBA" id="ARBA00022763"/>
    </source>
</evidence>
<evidence type="ECO:0000313" key="8">
    <source>
        <dbReference type="EMBL" id="EWT06757.1"/>
    </source>
</evidence>
<dbReference type="SUPFAM" id="SSF46929">
    <property type="entry name" value="DNA helicase RuvA subunit, C-terminal domain"/>
    <property type="match status" value="1"/>
</dbReference>
<dbReference type="EMBL" id="AWQS01000034">
    <property type="protein sequence ID" value="EWT06757.1"/>
    <property type="molecule type" value="Genomic_DNA"/>
</dbReference>
<dbReference type="SUPFAM" id="SSF47781">
    <property type="entry name" value="RuvA domain 2-like"/>
    <property type="match status" value="1"/>
</dbReference>
<dbReference type="InterPro" id="IPR000085">
    <property type="entry name" value="RuvA"/>
</dbReference>
<feature type="domain" description="Helix-hairpin-helix DNA-binding motif class 1" evidence="7">
    <location>
        <begin position="72"/>
        <end position="91"/>
    </location>
</feature>
<dbReference type="PATRIC" id="fig|584657.3.peg.1304"/>
<dbReference type="GO" id="GO:0009379">
    <property type="term" value="C:Holliday junction helicase complex"/>
    <property type="evidence" value="ECO:0007669"/>
    <property type="project" value="InterPro"/>
</dbReference>
<dbReference type="InterPro" id="IPR003583">
    <property type="entry name" value="Hlx-hairpin-Hlx_DNA-bd_motif"/>
</dbReference>
<dbReference type="GO" id="GO:0009378">
    <property type="term" value="F:four-way junction helicase activity"/>
    <property type="evidence" value="ECO:0007669"/>
    <property type="project" value="InterPro"/>
</dbReference>
<comment type="domain">
    <text evidence="6">Has three domains with a flexible linker between the domains II and III and assumes an 'L' shape. Domain III is highly mobile and contacts RuvB.</text>
</comment>
<evidence type="ECO:0000313" key="9">
    <source>
        <dbReference type="Proteomes" id="UP000019494"/>
    </source>
</evidence>
<keyword evidence="9" id="KW-1185">Reference proteome</keyword>
<evidence type="ECO:0000256" key="1">
    <source>
        <dbReference type="ARBA" id="ARBA00022490"/>
    </source>
</evidence>
<keyword evidence="3 6" id="KW-0238">DNA-binding</keyword>
<sequence length="200" mass="20442">MIASLSGTVLTVGLDSLVLGVGGVGMLVHTTPATAASVRTGQSADLATTLVVREDSLTLYGFASADEKAVFETVQTVSGVGPRLALAMLAVHSPDTLRLAIAREDIATLTKVPGIGKKGAERLVLELRDKLGVVVGEGTGPAAEPADTGEVWRAQVREALVGLGWNVKQADAALDKVAPQAAEDAGVSALLRAALQELGR</sequence>
<dbReference type="HAMAP" id="MF_00031">
    <property type="entry name" value="DNA_HJ_migration_RuvA"/>
    <property type="match status" value="1"/>
</dbReference>
<dbReference type="GO" id="GO:0006310">
    <property type="term" value="P:DNA recombination"/>
    <property type="evidence" value="ECO:0007669"/>
    <property type="project" value="UniProtKB-UniRule"/>
</dbReference>
<keyword evidence="8" id="KW-0347">Helicase</keyword>
<dbReference type="CDD" id="cd14332">
    <property type="entry name" value="UBA_RuvA_C"/>
    <property type="match status" value="1"/>
</dbReference>
<gene>
    <name evidence="6" type="primary">ruvA</name>
    <name evidence="8" type="ORF">N864_18040</name>
</gene>
<protein>
    <recommendedName>
        <fullName evidence="6">Holliday junction branch migration complex subunit RuvA</fullName>
    </recommendedName>
</protein>
<dbReference type="SUPFAM" id="SSF50249">
    <property type="entry name" value="Nucleic acid-binding proteins"/>
    <property type="match status" value="1"/>
</dbReference>
<keyword evidence="8" id="KW-0547">Nucleotide-binding</keyword>
<reference evidence="9" key="1">
    <citation type="submission" date="2013-08" db="EMBL/GenBank/DDBJ databases">
        <title>Intrasporangium oryzae NRRL B-24470.</title>
        <authorList>
            <person name="Liu H."/>
            <person name="Wang G."/>
        </authorList>
    </citation>
    <scope>NUCLEOTIDE SEQUENCE [LARGE SCALE GENOMIC DNA]</scope>
    <source>
        <strain evidence="9">Q5-1</strain>
    </source>
</reference>
<dbReference type="RefSeq" id="WP_034714799.1">
    <property type="nucleotide sequence ID" value="NZ_AWQS01000034.1"/>
</dbReference>
<dbReference type="GO" id="GO:0005737">
    <property type="term" value="C:cytoplasm"/>
    <property type="evidence" value="ECO:0007669"/>
    <property type="project" value="UniProtKB-SubCell"/>
</dbReference>
<dbReference type="InterPro" id="IPR011114">
    <property type="entry name" value="RuvA_C"/>
</dbReference>
<evidence type="ECO:0000259" key="7">
    <source>
        <dbReference type="SMART" id="SM00278"/>
    </source>
</evidence>
<organism evidence="8 9">
    <name type="scientific">Intrasporangium chromatireducens Q5-1</name>
    <dbReference type="NCBI Taxonomy" id="584657"/>
    <lineage>
        <taxon>Bacteria</taxon>
        <taxon>Bacillati</taxon>
        <taxon>Actinomycetota</taxon>
        <taxon>Actinomycetes</taxon>
        <taxon>Micrococcales</taxon>
        <taxon>Intrasporangiaceae</taxon>
        <taxon>Intrasporangium</taxon>
    </lineage>
</organism>
<keyword evidence="1 6" id="KW-0963">Cytoplasm</keyword>
<comment type="caution">
    <text evidence="6">Lacks conserved residue(s) required for the propagation of feature annotation.</text>
</comment>
<dbReference type="InterPro" id="IPR013849">
    <property type="entry name" value="DNA_helicase_Holl-junc_RuvA_I"/>
</dbReference>
<proteinExistence type="inferred from homology"/>
<comment type="function">
    <text evidence="6">The RuvA-RuvB-RuvC complex processes Holliday junction (HJ) DNA during genetic recombination and DNA repair, while the RuvA-RuvB complex plays an important role in the rescue of blocked DNA replication forks via replication fork reversal (RFR). RuvA specifically binds to HJ cruciform DNA, conferring on it an open structure. The RuvB hexamer acts as an ATP-dependent pump, pulling dsDNA into and through the RuvAB complex. HJ branch migration allows RuvC to scan DNA until it finds its consensus sequence, where it cleaves and resolves the cruciform DNA.</text>
</comment>
<dbReference type="GO" id="GO:0000400">
    <property type="term" value="F:four-way junction DNA binding"/>
    <property type="evidence" value="ECO:0007669"/>
    <property type="project" value="UniProtKB-UniRule"/>
</dbReference>
<evidence type="ECO:0000256" key="3">
    <source>
        <dbReference type="ARBA" id="ARBA00023125"/>
    </source>
</evidence>
<dbReference type="Gene3D" id="2.40.50.140">
    <property type="entry name" value="Nucleic acid-binding proteins"/>
    <property type="match status" value="1"/>
</dbReference>
<comment type="similarity">
    <text evidence="6">Belongs to the RuvA family.</text>
</comment>
<evidence type="ECO:0000256" key="5">
    <source>
        <dbReference type="ARBA" id="ARBA00023204"/>
    </source>
</evidence>
<keyword evidence="5 6" id="KW-0234">DNA repair</keyword>
<dbReference type="NCBIfam" id="TIGR00084">
    <property type="entry name" value="ruvA"/>
    <property type="match status" value="1"/>
</dbReference>
<dbReference type="Pfam" id="PF14520">
    <property type="entry name" value="HHH_5"/>
    <property type="match status" value="1"/>
</dbReference>
<dbReference type="InterPro" id="IPR036267">
    <property type="entry name" value="RuvA_C_sf"/>
</dbReference>
<comment type="subunit">
    <text evidence="6">Homotetramer. Forms an RuvA(8)-RuvB(12)-Holliday junction (HJ) complex. HJ DNA is sandwiched between 2 RuvA tetramers; dsDNA enters through RuvA and exits via RuvB. An RuvB hexamer assembles on each DNA strand where it exits the tetramer. Each RuvB hexamer is contacted by two RuvA subunits (via domain III) on 2 adjacent RuvB subunits; this complex drives branch migration. In the full resolvosome a probable DNA-RuvA(4)-RuvB(12)-RuvC(2) complex forms which resolves the HJ.</text>
</comment>
<keyword evidence="2 6" id="KW-0227">DNA damage</keyword>
<dbReference type="GO" id="GO:0006281">
    <property type="term" value="P:DNA repair"/>
    <property type="evidence" value="ECO:0007669"/>
    <property type="project" value="UniProtKB-UniRule"/>
</dbReference>
<dbReference type="InterPro" id="IPR012340">
    <property type="entry name" value="NA-bd_OB-fold"/>
</dbReference>
<keyword evidence="8" id="KW-0067">ATP-binding</keyword>
<feature type="region of interest" description="Domain III" evidence="6">
    <location>
        <begin position="143"/>
        <end position="200"/>
    </location>
</feature>
<comment type="subcellular location">
    <subcellularLocation>
        <location evidence="6">Cytoplasm</location>
    </subcellularLocation>
</comment>
<name>W9GNU6_9MICO</name>
<dbReference type="Pfam" id="PF07499">
    <property type="entry name" value="RuvA_C"/>
    <property type="match status" value="1"/>
</dbReference>
<evidence type="ECO:0000256" key="6">
    <source>
        <dbReference type="HAMAP-Rule" id="MF_00031"/>
    </source>
</evidence>
<dbReference type="OrthoDB" id="5293449at2"/>
<dbReference type="Gene3D" id="1.10.150.20">
    <property type="entry name" value="5' to 3' exonuclease, C-terminal subdomain"/>
    <property type="match status" value="1"/>
</dbReference>
<dbReference type="GO" id="GO:0048476">
    <property type="term" value="C:Holliday junction resolvase complex"/>
    <property type="evidence" value="ECO:0007669"/>
    <property type="project" value="UniProtKB-UniRule"/>
</dbReference>
<evidence type="ECO:0000256" key="4">
    <source>
        <dbReference type="ARBA" id="ARBA00023172"/>
    </source>
</evidence>
<keyword evidence="4 6" id="KW-0233">DNA recombination</keyword>
<accession>W9GNU6</accession>
<feature type="domain" description="Helix-hairpin-helix DNA-binding motif class 1" evidence="7">
    <location>
        <begin position="107"/>
        <end position="126"/>
    </location>
</feature>
<keyword evidence="8" id="KW-0378">Hydrolase</keyword>
<dbReference type="Proteomes" id="UP000019494">
    <property type="component" value="Unassembled WGS sequence"/>
</dbReference>
<dbReference type="Pfam" id="PF01330">
    <property type="entry name" value="RuvA_N"/>
    <property type="match status" value="1"/>
</dbReference>
<dbReference type="GO" id="GO:0005524">
    <property type="term" value="F:ATP binding"/>
    <property type="evidence" value="ECO:0007669"/>
    <property type="project" value="InterPro"/>
</dbReference>
<dbReference type="SMART" id="SM00278">
    <property type="entry name" value="HhH1"/>
    <property type="match status" value="2"/>
</dbReference>
<dbReference type="Gene3D" id="1.10.8.10">
    <property type="entry name" value="DNA helicase RuvA subunit, C-terminal domain"/>
    <property type="match status" value="1"/>
</dbReference>
<comment type="caution">
    <text evidence="8">The sequence shown here is derived from an EMBL/GenBank/DDBJ whole genome shotgun (WGS) entry which is preliminary data.</text>
</comment>